<evidence type="ECO:0000313" key="1">
    <source>
        <dbReference type="Proteomes" id="UP000887580"/>
    </source>
</evidence>
<proteinExistence type="predicted"/>
<evidence type="ECO:0000313" key="2">
    <source>
        <dbReference type="WBParaSite" id="PS1159_v2.g4091.t1"/>
    </source>
</evidence>
<dbReference type="WBParaSite" id="PS1159_v2.g4091.t1">
    <property type="protein sequence ID" value="PS1159_v2.g4091.t1"/>
    <property type="gene ID" value="PS1159_v2.g4091"/>
</dbReference>
<organism evidence="1 2">
    <name type="scientific">Panagrolaimus sp. PS1159</name>
    <dbReference type="NCBI Taxonomy" id="55785"/>
    <lineage>
        <taxon>Eukaryota</taxon>
        <taxon>Metazoa</taxon>
        <taxon>Ecdysozoa</taxon>
        <taxon>Nematoda</taxon>
        <taxon>Chromadorea</taxon>
        <taxon>Rhabditida</taxon>
        <taxon>Tylenchina</taxon>
        <taxon>Panagrolaimomorpha</taxon>
        <taxon>Panagrolaimoidea</taxon>
        <taxon>Panagrolaimidae</taxon>
        <taxon>Panagrolaimus</taxon>
    </lineage>
</organism>
<protein>
    <submittedName>
        <fullName evidence="2">STAS domain-containing protein</fullName>
    </submittedName>
</protein>
<dbReference type="Proteomes" id="UP000887580">
    <property type="component" value="Unplaced"/>
</dbReference>
<name>A0AC35GEB6_9BILA</name>
<accession>A0AC35GEB6</accession>
<reference evidence="2" key="1">
    <citation type="submission" date="2022-11" db="UniProtKB">
        <authorList>
            <consortium name="WormBaseParasite"/>
        </authorList>
    </citation>
    <scope>IDENTIFICATION</scope>
</reference>
<sequence>MNFLLSVKSFFPIITWLSTYEKSWFLSDMIAGVVIAILHVPQGISYAFLSQVHPVNGLYASFFAPLFYMFFATSKHMSVGSFAVIALMTGAASDNIMKKHYGEDFNNPIYADSKHSEINRVSVAAALTFTLGICQLLVGALRLNFIFSYFSDPLVGGFSTGAAIHVIISQFDGVLDICSSHENGPGYLFGILIHHGSNISKANIYTVVLSIIIMIVLIIGKEVISPFVNKKCGRNIPIPYDLILIGILTYLSFQFNWTEKYKMPIVGEVPRGFPAPSFPVFQLILDSFQPAIAITIVTITLQISFTKMFAKQQGYKIDPGQEVYALGFTSFFSGFFPTYPCSPGISRTSVGIENGACTQLAAVSTCAFLLAVILLIGPYFEYLPKCVLAAVILVAMRSTFSKFKEIPKLWRLSKTDCFVWISSFLTTVFINVTYGLIFSFCAVLVSVVLRTQWPTWNARFSPPQASGFTNSGVIPRYCVFRYDAILIFTNFERFKTAVHRTLNEFLSRPILTNNEEAYTKTKFIFDCSAITEIDSMGIAAFKEVIEEIEKEANATVAFSNANSYIIEKLIETKVATSKNDFYSSINEAVASISAF</sequence>